<dbReference type="EMBL" id="CP072274">
    <property type="protein sequence ID" value="QTK45790.1"/>
    <property type="molecule type" value="Genomic_DNA"/>
</dbReference>
<evidence type="ECO:0000313" key="6">
    <source>
        <dbReference type="Proteomes" id="UP000076296"/>
    </source>
</evidence>
<protein>
    <submittedName>
        <fullName evidence="2">BrnT family toxin</fullName>
    </submittedName>
</protein>
<evidence type="ECO:0000313" key="2">
    <source>
        <dbReference type="EMBL" id="NDW43269.1"/>
    </source>
</evidence>
<keyword evidence="4" id="KW-0614">Plasmid</keyword>
<dbReference type="Proteomes" id="UP000268239">
    <property type="component" value="Unassembled WGS sequence"/>
</dbReference>
<reference evidence="4" key="5">
    <citation type="submission" date="2021-03" db="EMBL/GenBank/DDBJ databases">
        <title>Complete genome sequencing of Acinetobacter baumannii.</title>
        <authorList>
            <person name="Yadav B."/>
            <person name="Makwana N."/>
            <person name="Kharat A.S."/>
            <person name="Veeraraghavan B."/>
            <person name="Vijayakumar S."/>
            <person name="Priya M."/>
        </authorList>
    </citation>
    <scope>NUCLEOTIDE SEQUENCE</scope>
    <source>
        <strain evidence="4">KSK6</strain>
        <plasmid evidence="4">p4KSK6</plasmid>
    </source>
</reference>
<dbReference type="Pfam" id="PF04365">
    <property type="entry name" value="BrnT_toxin"/>
    <property type="match status" value="1"/>
</dbReference>
<accession>A0A0T6BX57</accession>
<dbReference type="EMBL" id="LRDT01000072">
    <property type="protein sequence ID" value="KZA09529.1"/>
    <property type="molecule type" value="Genomic_DNA"/>
</dbReference>
<dbReference type="EMBL" id="JAAGTY010000049">
    <property type="protein sequence ID" value="NDW43269.1"/>
    <property type="molecule type" value="Genomic_DNA"/>
</dbReference>
<dbReference type="Proteomes" id="UP000197394">
    <property type="component" value="Unassembled WGS sequence"/>
</dbReference>
<reference evidence="3 7" key="2">
    <citation type="submission" date="2017-05" db="EMBL/GenBank/DDBJ databases">
        <title>Draft genome sequence of MDR A. baumannii AB360.</title>
        <authorList>
            <person name="Wareham D.W."/>
            <person name="Bean D.C."/>
        </authorList>
    </citation>
    <scope>NUCLEOTIDE SEQUENCE [LARGE SCALE GENOMIC DNA]</scope>
    <source>
        <strain evidence="3 7">AB360</strain>
    </source>
</reference>
<evidence type="ECO:0000313" key="8">
    <source>
        <dbReference type="Proteomes" id="UP000268239"/>
    </source>
</evidence>
<evidence type="ECO:0000313" key="4">
    <source>
        <dbReference type="EMBL" id="QTK45790.1"/>
    </source>
</evidence>
<reference evidence="1 6" key="1">
    <citation type="submission" date="2016-01" db="EMBL/GenBank/DDBJ databases">
        <title>Draft sequences of Acinetobacter baumannii isolates from wounded military personnel.</title>
        <authorList>
            <person name="Arivett B.A."/>
            <person name="Fiester S.E."/>
            <person name="Ream D.C."/>
            <person name="Actis L.A."/>
        </authorList>
    </citation>
    <scope>NUCLEOTIDE SEQUENCE [LARGE SCALE GENOMIC DNA]</scope>
    <source>
        <strain evidence="1 6">AB2828</strain>
    </source>
</reference>
<gene>
    <name evidence="3" type="ORF">CBE85_20190</name>
    <name evidence="5" type="ORF">EJ062_02200</name>
    <name evidence="2" type="ORF">G3N53_19570</name>
    <name evidence="4" type="ORF">J6E47_21140</name>
    <name evidence="1" type="ORF">LV35_04154</name>
</gene>
<sequence>MPLIEYYGLLFEWHDQKMDLVYRGREITFEEVCSIFLDPALISFEDVGHYDEQRLISVGLSNRGRLLTVVWVERGDVARIITAFEPSHHQKRRYSNAK</sequence>
<evidence type="ECO:0000313" key="3">
    <source>
        <dbReference type="EMBL" id="OWK64761.1"/>
    </source>
</evidence>
<organism evidence="2 9">
    <name type="scientific">Acinetobacter baumannii</name>
    <dbReference type="NCBI Taxonomy" id="470"/>
    <lineage>
        <taxon>Bacteria</taxon>
        <taxon>Pseudomonadati</taxon>
        <taxon>Pseudomonadota</taxon>
        <taxon>Gammaproteobacteria</taxon>
        <taxon>Moraxellales</taxon>
        <taxon>Moraxellaceae</taxon>
        <taxon>Acinetobacter</taxon>
        <taxon>Acinetobacter calcoaceticus/baumannii complex</taxon>
    </lineage>
</organism>
<evidence type="ECO:0000313" key="7">
    <source>
        <dbReference type="Proteomes" id="UP000197394"/>
    </source>
</evidence>
<reference evidence="2 9" key="4">
    <citation type="submission" date="2020-02" db="EMBL/GenBank/DDBJ databases">
        <title>Whole genome shot-gun sequencing of clinical Carbapenem resistant A. baumannii.</title>
        <authorList>
            <person name="Veeraraghavan B."/>
            <person name="Mathur P."/>
            <person name="Vijayakumar S."/>
            <person name="Vasudevan K."/>
            <person name="Lincy M."/>
            <person name="Kirubananthan A."/>
        </authorList>
    </citation>
    <scope>NUCLEOTIDE SEQUENCE [LARGE SCALE GENOMIC DNA]</scope>
    <source>
        <strain evidence="2 9">SP816</strain>
    </source>
</reference>
<dbReference type="InterPro" id="IPR038573">
    <property type="entry name" value="BrnT_sf"/>
</dbReference>
<dbReference type="Gene3D" id="3.10.450.530">
    <property type="entry name" value="Ribonuclease toxin, BrnT, of type II toxin-antitoxin system"/>
    <property type="match status" value="1"/>
</dbReference>
<proteinExistence type="predicted"/>
<reference evidence="5 8" key="3">
    <citation type="submission" date="2018-12" db="EMBL/GenBank/DDBJ databases">
        <title>Draft Genome Sequences Human Pathogenic Acinetobacter baumannii Strains.</title>
        <authorList>
            <person name="Madhi M."/>
            <person name="Ronco T."/>
            <person name="Olsen R.H."/>
            <person name="Hassani A."/>
        </authorList>
    </citation>
    <scope>NUCLEOTIDE SEQUENCE [LARGE SCALE GENOMIC DNA]</scope>
    <source>
        <strain evidence="5 8">AB3</strain>
    </source>
</reference>
<dbReference type="Proteomes" id="UP000076296">
    <property type="component" value="Unassembled WGS sequence"/>
</dbReference>
<dbReference type="InterPro" id="IPR007460">
    <property type="entry name" value="BrnT_toxin"/>
</dbReference>
<dbReference type="Proteomes" id="UP000664966">
    <property type="component" value="Plasmid p4KSK6"/>
</dbReference>
<evidence type="ECO:0000313" key="1">
    <source>
        <dbReference type="EMBL" id="KZA09529.1"/>
    </source>
</evidence>
<geneLocation type="plasmid" evidence="4 10">
    <name>p4KSK6</name>
</geneLocation>
<dbReference type="EMBL" id="RXLU01000009">
    <property type="protein sequence ID" value="RTQ84482.1"/>
    <property type="molecule type" value="Genomic_DNA"/>
</dbReference>
<dbReference type="EMBL" id="NGKM01000043">
    <property type="protein sequence ID" value="OWK64761.1"/>
    <property type="molecule type" value="Genomic_DNA"/>
</dbReference>
<name>A0A0T6BX57_ACIBA</name>
<evidence type="ECO:0000313" key="10">
    <source>
        <dbReference type="Proteomes" id="UP000664966"/>
    </source>
</evidence>
<dbReference type="AlphaFoldDB" id="A0A0T6BX57"/>
<evidence type="ECO:0000313" key="9">
    <source>
        <dbReference type="Proteomes" id="UP000470018"/>
    </source>
</evidence>
<dbReference type="Proteomes" id="UP000470018">
    <property type="component" value="Unassembled WGS sequence"/>
</dbReference>
<evidence type="ECO:0000313" key="5">
    <source>
        <dbReference type="EMBL" id="RTQ84482.1"/>
    </source>
</evidence>
<dbReference type="RefSeq" id="WP_002011632.1">
    <property type="nucleotide sequence ID" value="NZ_CP021346.1"/>
</dbReference>